<dbReference type="Pfam" id="PF16976">
    <property type="entry name" value="RcpC"/>
    <property type="match status" value="1"/>
</dbReference>
<evidence type="ECO:0000259" key="1">
    <source>
        <dbReference type="SMART" id="SM00858"/>
    </source>
</evidence>
<sequence length="305" mass="32091">MSSVLKFALILLAAAMLAVMGRMWFINSSQPVAVEAPDVSVLIAAADLPAGLLLRDSDFAWQAYPRSRIPSGALVQGSTEADLRGALLRHRVAADRVLLVSDVIRADTPGFLAAALKPGMRAVSVPVDDVSGNAGLIQPGDYVDMILTQSLTRGDAERRGQRQVVSETVVEHARIIAVGSSFQRQSDGNQPIRARTVTIEVAPRAAEAVTVAAQLGSLSMALRSFAIEDRTVVPEGTAGSDAAVVAWEAVTGPVPEGPVWGGDVSRALGSQDEETSAVALSAVPRRVVIMRGNQIQEQELGISAR</sequence>
<organism evidence="2 3">
    <name type="scientific">Corticimicrobacter populi</name>
    <dbReference type="NCBI Taxonomy" id="2175229"/>
    <lineage>
        <taxon>Bacteria</taxon>
        <taxon>Pseudomonadati</taxon>
        <taxon>Pseudomonadota</taxon>
        <taxon>Betaproteobacteria</taxon>
        <taxon>Burkholderiales</taxon>
        <taxon>Alcaligenaceae</taxon>
        <taxon>Corticimicrobacter</taxon>
    </lineage>
</organism>
<dbReference type="InterPro" id="IPR017592">
    <property type="entry name" value="Pilus_assmbl_Flp-typ_CpaB"/>
</dbReference>
<gene>
    <name evidence="2" type="primary">cpaB</name>
    <name evidence="2" type="ORF">DD235_07395</name>
</gene>
<dbReference type="NCBIfam" id="TIGR03177">
    <property type="entry name" value="pilus_cpaB"/>
    <property type="match status" value="1"/>
</dbReference>
<dbReference type="CDD" id="cd11614">
    <property type="entry name" value="SAF_CpaB_FlgA_like"/>
    <property type="match status" value="1"/>
</dbReference>
<dbReference type="AlphaFoldDB" id="A0A2V1K5F8"/>
<dbReference type="InterPro" id="IPR031571">
    <property type="entry name" value="RcpC_dom"/>
</dbReference>
<reference evidence="3" key="1">
    <citation type="submission" date="2018-05" db="EMBL/GenBank/DDBJ databases">
        <authorList>
            <person name="Li Y."/>
        </authorList>
    </citation>
    <scope>NUCLEOTIDE SEQUENCE [LARGE SCALE GENOMIC DNA]</scope>
    <source>
        <strain evidence="3">3d-2-2</strain>
    </source>
</reference>
<dbReference type="InterPro" id="IPR013974">
    <property type="entry name" value="SAF"/>
</dbReference>
<dbReference type="SMART" id="SM00858">
    <property type="entry name" value="SAF"/>
    <property type="match status" value="1"/>
</dbReference>
<proteinExistence type="predicted"/>
<dbReference type="EMBL" id="QETA01000002">
    <property type="protein sequence ID" value="PWF24120.1"/>
    <property type="molecule type" value="Genomic_DNA"/>
</dbReference>
<evidence type="ECO:0000313" key="2">
    <source>
        <dbReference type="EMBL" id="PWF24120.1"/>
    </source>
</evidence>
<accession>A0A2V1K5F8</accession>
<dbReference type="Pfam" id="PF08666">
    <property type="entry name" value="SAF"/>
    <property type="match status" value="1"/>
</dbReference>
<name>A0A2V1K5F8_9BURK</name>
<dbReference type="RefSeq" id="WP_109061398.1">
    <property type="nucleotide sequence ID" value="NZ_QETA01000002.1"/>
</dbReference>
<protein>
    <submittedName>
        <fullName evidence="2">Flp pilus assembly protein CpaB</fullName>
    </submittedName>
</protein>
<evidence type="ECO:0000313" key="3">
    <source>
        <dbReference type="Proteomes" id="UP000245212"/>
    </source>
</evidence>
<keyword evidence="3" id="KW-1185">Reference proteome</keyword>
<dbReference type="Proteomes" id="UP000245212">
    <property type="component" value="Unassembled WGS sequence"/>
</dbReference>
<feature type="domain" description="SAF" evidence="1">
    <location>
        <begin position="39"/>
        <end position="104"/>
    </location>
</feature>
<comment type="caution">
    <text evidence="2">The sequence shown here is derived from an EMBL/GenBank/DDBJ whole genome shotgun (WGS) entry which is preliminary data.</text>
</comment>